<protein>
    <recommendedName>
        <fullName evidence="5">DUF4124 domain-containing protein</fullName>
    </recommendedName>
</protein>
<feature type="signal peptide" evidence="2">
    <location>
        <begin position="1"/>
        <end position="21"/>
    </location>
</feature>
<feature type="chain" id="PRO_5044301431" description="DUF4124 domain-containing protein" evidence="2">
    <location>
        <begin position="22"/>
        <end position="97"/>
    </location>
</feature>
<gene>
    <name evidence="3" type="ORF">J7561_08710</name>
</gene>
<evidence type="ECO:0000256" key="1">
    <source>
        <dbReference type="SAM" id="MobiDB-lite"/>
    </source>
</evidence>
<evidence type="ECO:0000313" key="3">
    <source>
        <dbReference type="EMBL" id="MBS7825282.1"/>
    </source>
</evidence>
<sequence length="97" mass="10747">MYKKLFTVGAFCLGLTTLASAEDAVINKCVAKDHKTIVYTEFDCPDHYDSATEGWLSETNVTDANRFGDESLDYDSTGTAAQRLEQEPEPPQLPKPQ</sequence>
<evidence type="ECO:0000256" key="2">
    <source>
        <dbReference type="SAM" id="SignalP"/>
    </source>
</evidence>
<keyword evidence="2" id="KW-0732">Signal</keyword>
<dbReference type="GeneID" id="58264576"/>
<dbReference type="RefSeq" id="WP_063455391.1">
    <property type="nucleotide sequence ID" value="NZ_CP115969.1"/>
</dbReference>
<comment type="caution">
    <text evidence="3">The sequence shown here is derived from an EMBL/GenBank/DDBJ whole genome shotgun (WGS) entry which is preliminary data.</text>
</comment>
<name>A0AB35C233_9GAMM</name>
<accession>A0AB35C233</accession>
<dbReference type="Proteomes" id="UP000680020">
    <property type="component" value="Unassembled WGS sequence"/>
</dbReference>
<evidence type="ECO:0008006" key="5">
    <source>
        <dbReference type="Google" id="ProtNLM"/>
    </source>
</evidence>
<dbReference type="EMBL" id="JAGIBU010000009">
    <property type="protein sequence ID" value="MBS7825282.1"/>
    <property type="molecule type" value="Genomic_DNA"/>
</dbReference>
<dbReference type="AlphaFoldDB" id="A0AB35C233"/>
<organism evidence="3 4">
    <name type="scientific">Wohlfahrtiimonas chitiniclastica</name>
    <dbReference type="NCBI Taxonomy" id="400946"/>
    <lineage>
        <taxon>Bacteria</taxon>
        <taxon>Pseudomonadati</taxon>
        <taxon>Pseudomonadota</taxon>
        <taxon>Gammaproteobacteria</taxon>
        <taxon>Cardiobacteriales</taxon>
        <taxon>Ignatzschineriaceae</taxon>
        <taxon>Wohlfahrtiimonas</taxon>
    </lineage>
</organism>
<evidence type="ECO:0000313" key="4">
    <source>
        <dbReference type="Proteomes" id="UP000680020"/>
    </source>
</evidence>
<reference evidence="3" key="1">
    <citation type="submission" date="2021-03" db="EMBL/GenBank/DDBJ databases">
        <title>Identification and antibiotic profiling of Wohlfahrtiimonas chitiniclastica, an underestimated human pathogen.</title>
        <authorList>
            <person name="Kopf A."/>
            <person name="Bunk B."/>
            <person name="Coldewey S."/>
            <person name="Gunzer F."/>
            <person name="Riedel T."/>
            <person name="Schroettner P."/>
        </authorList>
    </citation>
    <scope>NUCLEOTIDE SEQUENCE</scope>
    <source>
        <strain evidence="3">DSM 100917</strain>
    </source>
</reference>
<proteinExistence type="predicted"/>
<feature type="region of interest" description="Disordered" evidence="1">
    <location>
        <begin position="66"/>
        <end position="97"/>
    </location>
</feature>